<evidence type="ECO:0000313" key="1">
    <source>
        <dbReference type="EMBL" id="MEA5256345.1"/>
    </source>
</evidence>
<name>A0ABU5QHR6_9BACT</name>
<sequence length="279" mass="31847">MRILIFILITGFFLTSCSNEKKQTIEKTPVLVDSLPQKNPSDFNGNWVLTDYINEIEKTKSPVKSSNKLEGVVAIIIGGTVKGDSLEVQASWNNHEELNFFVYLNKNNKKAFKTNIVDYQDKSNYYELGYEVIDKEAFLFLYHFNKTNELLEKTQFSKVTDLSDNKKDVASGLQYMVNDKLLTGKKLLIDTDNHATKLNFNPDGSLTGHPTFKTFHIFTDFMGEPNSNLDLISFNLATGKPTQFAFKIVKDTTFLYSTIENEEEGTSKINKVKFKIVRQ</sequence>
<accession>A0ABU5QHR6</accession>
<protein>
    <recommendedName>
        <fullName evidence="3">Lipocalin-like protein</fullName>
    </recommendedName>
</protein>
<proteinExistence type="predicted"/>
<dbReference type="RefSeq" id="WP_323246148.1">
    <property type="nucleotide sequence ID" value="NZ_JAYFUL010000001.1"/>
</dbReference>
<comment type="caution">
    <text evidence="1">The sequence shown here is derived from an EMBL/GenBank/DDBJ whole genome shotgun (WGS) entry which is preliminary data.</text>
</comment>
<dbReference type="Proteomes" id="UP001304671">
    <property type="component" value="Unassembled WGS sequence"/>
</dbReference>
<keyword evidence="2" id="KW-1185">Reference proteome</keyword>
<dbReference type="EMBL" id="JAYFUL010000001">
    <property type="protein sequence ID" value="MEA5256345.1"/>
    <property type="molecule type" value="Genomic_DNA"/>
</dbReference>
<dbReference type="PROSITE" id="PS51257">
    <property type="entry name" value="PROKAR_LIPOPROTEIN"/>
    <property type="match status" value="1"/>
</dbReference>
<reference evidence="1 2" key="1">
    <citation type="submission" date="2023-12" db="EMBL/GenBank/DDBJ databases">
        <title>Novel species of the genus Arcicella isolated from rivers.</title>
        <authorList>
            <person name="Lu H."/>
        </authorList>
    </citation>
    <scope>NUCLEOTIDE SEQUENCE [LARGE SCALE GENOMIC DNA]</scope>
    <source>
        <strain evidence="1 2">LMG 21963</strain>
    </source>
</reference>
<evidence type="ECO:0000313" key="2">
    <source>
        <dbReference type="Proteomes" id="UP001304671"/>
    </source>
</evidence>
<gene>
    <name evidence="1" type="ORF">VB264_01030</name>
</gene>
<organism evidence="1 2">
    <name type="scientific">Arcicella aquatica</name>
    <dbReference type="NCBI Taxonomy" id="217141"/>
    <lineage>
        <taxon>Bacteria</taxon>
        <taxon>Pseudomonadati</taxon>
        <taxon>Bacteroidota</taxon>
        <taxon>Cytophagia</taxon>
        <taxon>Cytophagales</taxon>
        <taxon>Flectobacillaceae</taxon>
        <taxon>Arcicella</taxon>
    </lineage>
</organism>
<evidence type="ECO:0008006" key="3">
    <source>
        <dbReference type="Google" id="ProtNLM"/>
    </source>
</evidence>